<dbReference type="GO" id="GO:0016740">
    <property type="term" value="F:transferase activity"/>
    <property type="evidence" value="ECO:0007669"/>
    <property type="project" value="UniProtKB-KW"/>
</dbReference>
<dbReference type="Gene3D" id="2.160.10.10">
    <property type="entry name" value="Hexapeptide repeat proteins"/>
    <property type="match status" value="1"/>
</dbReference>
<dbReference type="InterPro" id="IPR005835">
    <property type="entry name" value="NTP_transferase_dom"/>
</dbReference>
<dbReference type="SUPFAM" id="SSF53448">
    <property type="entry name" value="Nucleotide-diphospho-sugar transferases"/>
    <property type="match status" value="1"/>
</dbReference>
<keyword evidence="2" id="KW-0808">Transferase</keyword>
<feature type="domain" description="Nucleotidyl transferase" evidence="1">
    <location>
        <begin position="2"/>
        <end position="236"/>
    </location>
</feature>
<dbReference type="Gene3D" id="3.90.550.10">
    <property type="entry name" value="Spore Coat Polysaccharide Biosynthesis Protein SpsA, Chain A"/>
    <property type="match status" value="1"/>
</dbReference>
<accession>A0A1G1VU28</accession>
<gene>
    <name evidence="2" type="ORF">A2786_01240</name>
</gene>
<comment type="caution">
    <text evidence="2">The sequence shown here is derived from an EMBL/GenBank/DDBJ whole genome shotgun (WGS) entry which is preliminary data.</text>
</comment>
<dbReference type="Proteomes" id="UP000179233">
    <property type="component" value="Unassembled WGS sequence"/>
</dbReference>
<dbReference type="Pfam" id="PF00483">
    <property type="entry name" value="NTP_transferase"/>
    <property type="match status" value="1"/>
</dbReference>
<dbReference type="PANTHER" id="PTHR42883">
    <property type="entry name" value="GLUCOSE-1-PHOSPHATE THYMIDYLTRANSFERASE"/>
    <property type="match status" value="1"/>
</dbReference>
<reference evidence="2 3" key="1">
    <citation type="journal article" date="2016" name="Nat. Commun.">
        <title>Thousands of microbial genomes shed light on interconnected biogeochemical processes in an aquifer system.</title>
        <authorList>
            <person name="Anantharaman K."/>
            <person name="Brown C.T."/>
            <person name="Hug L.A."/>
            <person name="Sharon I."/>
            <person name="Castelle C.J."/>
            <person name="Probst A.J."/>
            <person name="Thomas B.C."/>
            <person name="Singh A."/>
            <person name="Wilkins M.J."/>
            <person name="Karaoz U."/>
            <person name="Brodie E.L."/>
            <person name="Williams K.H."/>
            <person name="Hubbard S.S."/>
            <person name="Banfield J.F."/>
        </authorList>
    </citation>
    <scope>NUCLEOTIDE SEQUENCE [LARGE SCALE GENOMIC DNA]</scope>
</reference>
<dbReference type="AlphaFoldDB" id="A0A1G1VU28"/>
<protein>
    <submittedName>
        <fullName evidence="2">Glucose-1-phosphate thymidylyltransferase</fullName>
    </submittedName>
</protein>
<dbReference type="PANTHER" id="PTHR42883:SF2">
    <property type="entry name" value="THYMIDYLYLTRANSFERASE"/>
    <property type="match status" value="1"/>
</dbReference>
<dbReference type="InterPro" id="IPR005908">
    <property type="entry name" value="G1P_thy_trans_l"/>
</dbReference>
<evidence type="ECO:0000259" key="1">
    <source>
        <dbReference type="Pfam" id="PF00483"/>
    </source>
</evidence>
<sequence length="359" mass="39483">MKGLIAAGGKGTRLRPLTFTSNKHLIPIANKPLLLYPLGSLISLGIKDIGVVVNESRSAVESVLGDGSKWGVKFTYINQAEPLGVGHVIRVARQFLGNEPFVYILGDNIFTRGIKGPFEHFLKTKANALLTMVEHEENFRLGVPFFKDGKLVKVVEKPKNPPNKLGMPGLYFFTREVHKAFSGKGAIKPSARGEYEITEIYNYMLKNGYKVEFKKIEGKWLDPGKFDDSLEANRLLLELNCKLDVKGKVDKQSKLSGNVTVGLHSTIQNSRLVGPISIGDHVRIKDSHIGPYTSIGSGCEVTNTAIEYSIVMEDADIADVPVRIEASMIGKDATIQGTRSVNPAYRLTVSDMSKVDLPR</sequence>
<dbReference type="EMBL" id="MHCJ01000003">
    <property type="protein sequence ID" value="OGY18915.1"/>
    <property type="molecule type" value="Genomic_DNA"/>
</dbReference>
<proteinExistence type="predicted"/>
<evidence type="ECO:0000313" key="2">
    <source>
        <dbReference type="EMBL" id="OGY18915.1"/>
    </source>
</evidence>
<dbReference type="NCBIfam" id="TIGR01208">
    <property type="entry name" value="rmlA_long"/>
    <property type="match status" value="1"/>
</dbReference>
<evidence type="ECO:0000313" key="3">
    <source>
        <dbReference type="Proteomes" id="UP000179233"/>
    </source>
</evidence>
<dbReference type="CDD" id="cd04189">
    <property type="entry name" value="G1P_TT_long"/>
    <property type="match status" value="1"/>
</dbReference>
<dbReference type="InterPro" id="IPR029044">
    <property type="entry name" value="Nucleotide-diphossugar_trans"/>
</dbReference>
<organism evidence="2 3">
    <name type="scientific">Candidatus Chisholmbacteria bacterium RIFCSPHIGHO2_01_FULL_52_32</name>
    <dbReference type="NCBI Taxonomy" id="1797591"/>
    <lineage>
        <taxon>Bacteria</taxon>
        <taxon>Candidatus Chisholmiibacteriota</taxon>
    </lineage>
</organism>
<name>A0A1G1VU28_9BACT</name>